<evidence type="ECO:0000313" key="3">
    <source>
        <dbReference type="Proteomes" id="UP001230908"/>
    </source>
</evidence>
<evidence type="ECO:0008006" key="4">
    <source>
        <dbReference type="Google" id="ProtNLM"/>
    </source>
</evidence>
<keyword evidence="1" id="KW-0472">Membrane</keyword>
<organism evidence="2 3">
    <name type="scientific">Phytohabitans maris</name>
    <dbReference type="NCBI Taxonomy" id="3071409"/>
    <lineage>
        <taxon>Bacteria</taxon>
        <taxon>Bacillati</taxon>
        <taxon>Actinomycetota</taxon>
        <taxon>Actinomycetes</taxon>
        <taxon>Micromonosporales</taxon>
        <taxon>Micromonosporaceae</taxon>
    </lineage>
</organism>
<gene>
    <name evidence="2" type="ORF">RB614_23215</name>
</gene>
<proteinExistence type="predicted"/>
<dbReference type="EMBL" id="JAVHUY010000022">
    <property type="protein sequence ID" value="MDQ7907432.1"/>
    <property type="molecule type" value="Genomic_DNA"/>
</dbReference>
<evidence type="ECO:0000256" key="1">
    <source>
        <dbReference type="SAM" id="Phobius"/>
    </source>
</evidence>
<accession>A0ABU0ZNC1</accession>
<keyword evidence="3" id="KW-1185">Reference proteome</keyword>
<sequence>MKAVMLAVSGGVAGFLAAVLLGAATFGIGMYQEGVYSIPLLWEGGVQDVEGGFEFVVAPNVLGNLGLVFFGGLAGLLVGLLRKAEG</sequence>
<feature type="transmembrane region" description="Helical" evidence="1">
    <location>
        <begin position="61"/>
        <end position="81"/>
    </location>
</feature>
<dbReference type="Proteomes" id="UP001230908">
    <property type="component" value="Unassembled WGS sequence"/>
</dbReference>
<protein>
    <recommendedName>
        <fullName evidence="4">DUF4321 domain-containing protein</fullName>
    </recommendedName>
</protein>
<dbReference type="RefSeq" id="WP_308714710.1">
    <property type="nucleotide sequence ID" value="NZ_JAVHUY010000022.1"/>
</dbReference>
<keyword evidence="1" id="KW-0812">Transmembrane</keyword>
<name>A0ABU0ZNC1_9ACTN</name>
<reference evidence="2 3" key="1">
    <citation type="submission" date="2023-08" db="EMBL/GenBank/DDBJ databases">
        <title>Phytohabitans sansha sp. nov., isolated from marine sediment.</title>
        <authorList>
            <person name="Zhao Y."/>
            <person name="Yi K."/>
        </authorList>
    </citation>
    <scope>NUCLEOTIDE SEQUENCE [LARGE SCALE GENOMIC DNA]</scope>
    <source>
        <strain evidence="2 3">ZYX-F-186</strain>
    </source>
</reference>
<evidence type="ECO:0000313" key="2">
    <source>
        <dbReference type="EMBL" id="MDQ7907432.1"/>
    </source>
</evidence>
<comment type="caution">
    <text evidence="2">The sequence shown here is derived from an EMBL/GenBank/DDBJ whole genome shotgun (WGS) entry which is preliminary data.</text>
</comment>
<keyword evidence="1" id="KW-1133">Transmembrane helix</keyword>